<gene>
    <name evidence="3" type="primary">hemS</name>
    <name evidence="2" type="ORF">CSF007_9680</name>
    <name evidence="3" type="ORF">NCTC10476_00217</name>
</gene>
<dbReference type="CDD" id="cd16831">
    <property type="entry name" value="HemS-like_C"/>
    <property type="match status" value="1"/>
</dbReference>
<dbReference type="Gene3D" id="3.40.1570.10">
    <property type="entry name" value="HemS/ChuS/ChuX like domains"/>
    <property type="match status" value="2"/>
</dbReference>
<sequence length="352" mass="40094">MSSKLFTQYEQAKLEHPDKFARDLAALLDVSEAELTHARVGQGAERLNVDARTLLTQLESVGVTKSITRNDFAVHEQVGRYQNQHLNGHAGLILNPRELDLRLFLGQWDSIFALRETTKHGERFSFQFFDLQGNAVHKVYSTDETDMAAWQALLEQYRTEHNPEITIQPKVDQAEVTPNDNHQQIDEEWRAMTDIHQFFQLLKRHNLSRQQAFRAVGNDLAYQVDNCALQQILAAAKEQKNEIMIFVGNGGCVQIFTGVIERIMPHTDKAAPFQQWINVFNRHFTLHLIESAIAESWITRKPTKDGFVTSLELFAADGTQIAQLFGQRSEGQPEQTEWRTQISALAAKDLAA</sequence>
<evidence type="ECO:0000313" key="2">
    <source>
        <dbReference type="EMBL" id="CEK27686.1"/>
    </source>
</evidence>
<dbReference type="GeneID" id="66879617"/>
<dbReference type="KEGG" id="yrb:UGYR_02395"/>
<dbReference type="GO" id="GO:0006826">
    <property type="term" value="P:iron ion transport"/>
    <property type="evidence" value="ECO:0007669"/>
    <property type="project" value="InterPro"/>
</dbReference>
<dbReference type="AlphaFoldDB" id="A0A085U7X8"/>
<accession>A0A085U7X8</accession>
<feature type="domain" description="Haemin-degrading HemS/ChuX" evidence="1">
    <location>
        <begin position="206"/>
        <end position="345"/>
    </location>
</feature>
<dbReference type="eggNOG" id="COG3720">
    <property type="taxonomic scope" value="Bacteria"/>
</dbReference>
<dbReference type="PATRIC" id="fig|29486.44.peg.1579"/>
<dbReference type="SUPFAM" id="SSF144064">
    <property type="entry name" value="Heme iron utilization protein-like"/>
    <property type="match status" value="1"/>
</dbReference>
<dbReference type="OrthoDB" id="316630at2"/>
<dbReference type="InterPro" id="IPR053733">
    <property type="entry name" value="Heme_Transport_Util_sf"/>
</dbReference>
<proteinExistence type="predicted"/>
<reference evidence="2" key="1">
    <citation type="journal article" date="2015" name="Genome Announc.">
        <title>Complete Genome Sequence of Yersinia ruckeri Strain CSF007-82, Etiologic Agent of Red Mouth Disease in Salmonid Fish.</title>
        <authorList>
            <person name="Nelson M.C."/>
            <person name="LaPatra S.E."/>
            <person name="Welch T.J."/>
            <person name="Graf J."/>
        </authorList>
    </citation>
    <scope>NUCLEOTIDE SEQUENCE</scope>
    <source>
        <strain evidence="2">CSF007-82</strain>
    </source>
</reference>
<dbReference type="Pfam" id="PF05171">
    <property type="entry name" value="HemS"/>
    <property type="match status" value="2"/>
</dbReference>
<dbReference type="EMBL" id="LN681231">
    <property type="protein sequence ID" value="CEK27686.1"/>
    <property type="molecule type" value="Genomic_DNA"/>
</dbReference>
<organism evidence="3 4">
    <name type="scientific">Yersinia ruckeri</name>
    <dbReference type="NCBI Taxonomy" id="29486"/>
    <lineage>
        <taxon>Bacteria</taxon>
        <taxon>Pseudomonadati</taxon>
        <taxon>Pseudomonadota</taxon>
        <taxon>Gammaproteobacteria</taxon>
        <taxon>Enterobacterales</taxon>
        <taxon>Yersiniaceae</taxon>
        <taxon>Yersinia</taxon>
    </lineage>
</organism>
<dbReference type="Proteomes" id="UP000255169">
    <property type="component" value="Unassembled WGS sequence"/>
</dbReference>
<evidence type="ECO:0000259" key="1">
    <source>
        <dbReference type="Pfam" id="PF05171"/>
    </source>
</evidence>
<dbReference type="RefSeq" id="WP_004717684.1">
    <property type="nucleotide sequence ID" value="NZ_CABIHR010000009.1"/>
</dbReference>
<name>A0A085U7X8_YERRU</name>
<dbReference type="CDD" id="cd16830">
    <property type="entry name" value="HemS-like_N"/>
    <property type="match status" value="1"/>
</dbReference>
<evidence type="ECO:0000313" key="3">
    <source>
        <dbReference type="EMBL" id="SUP98791.1"/>
    </source>
</evidence>
<dbReference type="EMBL" id="UHJG01000001">
    <property type="protein sequence ID" value="SUP98791.1"/>
    <property type="molecule type" value="Genomic_DNA"/>
</dbReference>
<keyword evidence="4" id="KW-1185">Reference proteome</keyword>
<protein>
    <submittedName>
        <fullName evidence="2 3">Hemin transport protein</fullName>
    </submittedName>
</protein>
<feature type="domain" description="Haemin-degrading HemS/ChuX" evidence="1">
    <location>
        <begin position="30"/>
        <end position="157"/>
    </location>
</feature>
<dbReference type="STRING" id="29486.UGYR_02395"/>
<reference evidence="3 4" key="2">
    <citation type="submission" date="2018-06" db="EMBL/GenBank/DDBJ databases">
        <authorList>
            <consortium name="Pathogen Informatics"/>
            <person name="Doyle S."/>
        </authorList>
    </citation>
    <scope>NUCLEOTIDE SEQUENCE [LARGE SCALE GENOMIC DNA]</scope>
    <source>
        <strain evidence="3 4">NCTC10476</strain>
    </source>
</reference>
<dbReference type="InterPro" id="IPR007845">
    <property type="entry name" value="HemS/ChuX_dom"/>
</dbReference>
<evidence type="ECO:0000313" key="4">
    <source>
        <dbReference type="Proteomes" id="UP000255169"/>
    </source>
</evidence>